<evidence type="ECO:0000256" key="1">
    <source>
        <dbReference type="SAM" id="SignalP"/>
    </source>
</evidence>
<reference evidence="2 3" key="1">
    <citation type="submission" date="2016-10" db="EMBL/GenBank/DDBJ databases">
        <authorList>
            <person name="de Groot N.N."/>
        </authorList>
    </citation>
    <scope>NUCLEOTIDE SEQUENCE [LARGE SCALE GENOMIC DNA]</scope>
    <source>
        <strain evidence="2 3">HLD2</strain>
    </source>
</reference>
<dbReference type="SUPFAM" id="SSF53850">
    <property type="entry name" value="Periplasmic binding protein-like II"/>
    <property type="match status" value="1"/>
</dbReference>
<dbReference type="Pfam" id="PF12974">
    <property type="entry name" value="Phosphonate-bd"/>
    <property type="match status" value="1"/>
</dbReference>
<dbReference type="PANTHER" id="PTHR35841:SF1">
    <property type="entry name" value="PHOSPHONATES-BINDING PERIPLASMIC PROTEIN"/>
    <property type="match status" value="1"/>
</dbReference>
<dbReference type="Proteomes" id="UP000199648">
    <property type="component" value="Unassembled WGS sequence"/>
</dbReference>
<organism evidence="2 3">
    <name type="scientific">Thiohalomonas denitrificans</name>
    <dbReference type="NCBI Taxonomy" id="415747"/>
    <lineage>
        <taxon>Bacteria</taxon>
        <taxon>Pseudomonadati</taxon>
        <taxon>Pseudomonadota</taxon>
        <taxon>Gammaproteobacteria</taxon>
        <taxon>Thiohalomonadales</taxon>
        <taxon>Thiohalomonadaceae</taxon>
        <taxon>Thiohalomonas</taxon>
    </lineage>
</organism>
<feature type="chain" id="PRO_5011517224" evidence="1">
    <location>
        <begin position="23"/>
        <end position="282"/>
    </location>
</feature>
<dbReference type="EMBL" id="FMWD01000010">
    <property type="protein sequence ID" value="SCZ65687.1"/>
    <property type="molecule type" value="Genomic_DNA"/>
</dbReference>
<proteinExistence type="predicted"/>
<keyword evidence="3" id="KW-1185">Reference proteome</keyword>
<gene>
    <name evidence="2" type="ORF">SAMN03097708_02866</name>
</gene>
<feature type="signal peptide" evidence="1">
    <location>
        <begin position="1"/>
        <end position="22"/>
    </location>
</feature>
<keyword evidence="1" id="KW-0732">Signal</keyword>
<evidence type="ECO:0000313" key="2">
    <source>
        <dbReference type="EMBL" id="SCZ65687.1"/>
    </source>
</evidence>
<protein>
    <submittedName>
        <fullName evidence="2">Phosphonate transport system substrate-binding protein</fullName>
    </submittedName>
</protein>
<name>A0A1G5QVB5_9GAMM</name>
<dbReference type="OrthoDB" id="225238at2"/>
<dbReference type="Gene3D" id="3.40.190.10">
    <property type="entry name" value="Periplasmic binding protein-like II"/>
    <property type="match status" value="2"/>
</dbReference>
<dbReference type="PANTHER" id="PTHR35841">
    <property type="entry name" value="PHOSPHONATES-BINDING PERIPLASMIC PROTEIN"/>
    <property type="match status" value="1"/>
</dbReference>
<accession>A0A1G5QVB5</accession>
<dbReference type="STRING" id="415747.SAMN03097708_02866"/>
<sequence>MRILIRCLGAWLVLVVSTTAPALHLSDNSVRFGFTAVVSRSDIDTITQLLGYISERLDRDLWPVFTSSQDEMNRLVLSGAVDLAWIDPAGFATERPMPIVAVPSREEGPYYYSYIIVRSDHDFTELAELQGRPFAFSNLQSFSGALAPSYEMALNGQLANRFFRPVIYTDDHDNTIKAVAGGFVDGGSISSLVFHQLESRASGLLNSLRVLERFGPYPAPPIVASPSLQNDVLSEIRLILLSMHDDDEGRAILNRLAIHQFDSVDRNHYRPIKDILDSSAAP</sequence>
<evidence type="ECO:0000313" key="3">
    <source>
        <dbReference type="Proteomes" id="UP000199648"/>
    </source>
</evidence>
<dbReference type="RefSeq" id="WP_092998526.1">
    <property type="nucleotide sequence ID" value="NZ_FMWD01000010.1"/>
</dbReference>
<dbReference type="AlphaFoldDB" id="A0A1G5QVB5"/>